<dbReference type="GO" id="GO:0000978">
    <property type="term" value="F:RNA polymerase II cis-regulatory region sequence-specific DNA binding"/>
    <property type="evidence" value="ECO:0007669"/>
    <property type="project" value="TreeGrafter"/>
</dbReference>
<feature type="domain" description="DM" evidence="7">
    <location>
        <begin position="186"/>
        <end position="240"/>
    </location>
</feature>
<gene>
    <name evidence="8" type="ORF">V1264_011913</name>
</gene>
<dbReference type="GO" id="GO:0007548">
    <property type="term" value="P:sex differentiation"/>
    <property type="evidence" value="ECO:0007669"/>
    <property type="project" value="TreeGrafter"/>
</dbReference>
<comment type="caution">
    <text evidence="8">The sequence shown here is derived from an EMBL/GenBank/DDBJ whole genome shotgun (WGS) entry which is preliminary data.</text>
</comment>
<dbReference type="InterPro" id="IPR001275">
    <property type="entry name" value="DM_DNA-bd"/>
</dbReference>
<dbReference type="PANTHER" id="PTHR12322">
    <property type="entry name" value="DOUBLESEX AND MAB-3 RELATED TRANSCRIPTION FACTOR DMRT"/>
    <property type="match status" value="1"/>
</dbReference>
<comment type="subcellular location">
    <subcellularLocation>
        <location evidence="5">Nucleus</location>
    </subcellularLocation>
</comment>
<name>A0AAN9GMW4_9CAEN</name>
<evidence type="ECO:0000256" key="6">
    <source>
        <dbReference type="SAM" id="MobiDB-lite"/>
    </source>
</evidence>
<keyword evidence="2 5" id="KW-0862">Zinc</keyword>
<evidence type="ECO:0000256" key="2">
    <source>
        <dbReference type="ARBA" id="ARBA00022833"/>
    </source>
</evidence>
<dbReference type="GO" id="GO:0046872">
    <property type="term" value="F:metal ion binding"/>
    <property type="evidence" value="ECO:0007669"/>
    <property type="project" value="UniProtKB-KW"/>
</dbReference>
<keyword evidence="4 5" id="KW-0539">Nucleus</keyword>
<dbReference type="Gene3D" id="4.10.1040.10">
    <property type="entry name" value="DM DNA-binding domain"/>
    <property type="match status" value="2"/>
</dbReference>
<dbReference type="AlphaFoldDB" id="A0AAN9GMW4"/>
<evidence type="ECO:0000256" key="1">
    <source>
        <dbReference type="ARBA" id="ARBA00022723"/>
    </source>
</evidence>
<evidence type="ECO:0000313" key="9">
    <source>
        <dbReference type="Proteomes" id="UP001374579"/>
    </source>
</evidence>
<dbReference type="GO" id="GO:0000981">
    <property type="term" value="F:DNA-binding transcription factor activity, RNA polymerase II-specific"/>
    <property type="evidence" value="ECO:0007669"/>
    <property type="project" value="TreeGrafter"/>
</dbReference>
<feature type="region of interest" description="Disordered" evidence="6">
    <location>
        <begin position="1"/>
        <end position="27"/>
    </location>
</feature>
<dbReference type="PANTHER" id="PTHR12322:SF116">
    <property type="entry name" value="DOUBLESEX-MAB RELATED 99B"/>
    <property type="match status" value="1"/>
</dbReference>
<dbReference type="InterPro" id="IPR026607">
    <property type="entry name" value="DMRT"/>
</dbReference>
<sequence length="488" mass="53000">METPDLPSPADDKNEQSAGSEESECSECSCEACRNDDSVGDGARETLSFTNIKDPATAGVLTTPLVTQVFQSVSSVQPPGSITDAIEDLHARQARSKGKKQRHCSFCKLHGYLVNVKGHKPFCQFREKCTCKGCVLIRCNQQVSKSQVRLRRQKDMEVDMAQMTTCPAPLDAHFDVSDSFKKSPMCFKCWVHDSVRVRLKGHRNVCPYARCSCPNCVLNADRKRLTRELRQLGGGVRDKKSGHEMDGRLLSTGLGWPYIPSSPPSLHSLKAENDQANAGMFLSGKTTAGLGPACHYQGKGNSSAAAIPVRMHKAGDWPQLNTLLSSLTPNQGLRQEQSYLHDVLSGMSYNGHVTFSQSGRHNQPGISSGKWPSDMSSSVNPPSPFTSMSMNPEQQSGLSFTSDNFKCGMGSHHPTGNMQGNNMFGCFSQHSGCMVGQGTGTAVIQGNGSGCVAYPFCSHPCSPCHFPQPQHCQQSAQPQLKMLPNPQL</sequence>
<evidence type="ECO:0000256" key="3">
    <source>
        <dbReference type="ARBA" id="ARBA00023125"/>
    </source>
</evidence>
<dbReference type="InterPro" id="IPR036407">
    <property type="entry name" value="DM_DNA-bd_sf"/>
</dbReference>
<dbReference type="GO" id="GO:0005634">
    <property type="term" value="C:nucleus"/>
    <property type="evidence" value="ECO:0007669"/>
    <property type="project" value="UniProtKB-SubCell"/>
</dbReference>
<evidence type="ECO:0000256" key="5">
    <source>
        <dbReference type="PROSITE-ProRule" id="PRU00070"/>
    </source>
</evidence>
<accession>A0AAN9GMW4</accession>
<dbReference type="EMBL" id="JBAMIC010000002">
    <property type="protein sequence ID" value="KAK7112460.1"/>
    <property type="molecule type" value="Genomic_DNA"/>
</dbReference>
<organism evidence="8 9">
    <name type="scientific">Littorina saxatilis</name>
    <dbReference type="NCBI Taxonomy" id="31220"/>
    <lineage>
        <taxon>Eukaryota</taxon>
        <taxon>Metazoa</taxon>
        <taxon>Spiralia</taxon>
        <taxon>Lophotrochozoa</taxon>
        <taxon>Mollusca</taxon>
        <taxon>Gastropoda</taxon>
        <taxon>Caenogastropoda</taxon>
        <taxon>Littorinimorpha</taxon>
        <taxon>Littorinoidea</taxon>
        <taxon>Littorinidae</taxon>
        <taxon>Littorina</taxon>
    </lineage>
</organism>
<feature type="DNA-binding region" description="DM" evidence="5">
    <location>
        <begin position="186"/>
        <end position="240"/>
    </location>
</feature>
<protein>
    <recommendedName>
        <fullName evidence="7">DM domain-containing protein</fullName>
    </recommendedName>
</protein>
<dbReference type="SUPFAM" id="SSF82927">
    <property type="entry name" value="Cysteine-rich DNA binding domain, (DM domain)"/>
    <property type="match status" value="2"/>
</dbReference>
<evidence type="ECO:0000259" key="7">
    <source>
        <dbReference type="PROSITE" id="PS50809"/>
    </source>
</evidence>
<keyword evidence="3 5" id="KW-0238">DNA-binding</keyword>
<dbReference type="Proteomes" id="UP001374579">
    <property type="component" value="Unassembled WGS sequence"/>
</dbReference>
<keyword evidence="1 5" id="KW-0479">Metal-binding</keyword>
<keyword evidence="9" id="KW-1185">Reference proteome</keyword>
<dbReference type="SMART" id="SM00301">
    <property type="entry name" value="DM"/>
    <property type="match status" value="2"/>
</dbReference>
<reference evidence="8 9" key="1">
    <citation type="submission" date="2024-02" db="EMBL/GenBank/DDBJ databases">
        <title>Chromosome-scale genome assembly of the rough periwinkle Littorina saxatilis.</title>
        <authorList>
            <person name="De Jode A."/>
            <person name="Faria R."/>
            <person name="Formenti G."/>
            <person name="Sims Y."/>
            <person name="Smith T.P."/>
            <person name="Tracey A."/>
            <person name="Wood J.M.D."/>
            <person name="Zagrodzka Z.B."/>
            <person name="Johannesson K."/>
            <person name="Butlin R.K."/>
            <person name="Leder E.H."/>
        </authorList>
    </citation>
    <scope>NUCLEOTIDE SEQUENCE [LARGE SCALE GENOMIC DNA]</scope>
    <source>
        <strain evidence="8">Snail1</strain>
        <tissue evidence="8">Muscle</tissue>
    </source>
</reference>
<proteinExistence type="predicted"/>
<dbReference type="PROSITE" id="PS50809">
    <property type="entry name" value="DM_2"/>
    <property type="match status" value="2"/>
</dbReference>
<evidence type="ECO:0000256" key="4">
    <source>
        <dbReference type="ARBA" id="ARBA00023242"/>
    </source>
</evidence>
<dbReference type="Pfam" id="PF00751">
    <property type="entry name" value="DM"/>
    <property type="match status" value="2"/>
</dbReference>
<feature type="region of interest" description="Disordered" evidence="6">
    <location>
        <begin position="359"/>
        <end position="380"/>
    </location>
</feature>
<evidence type="ECO:0000313" key="8">
    <source>
        <dbReference type="EMBL" id="KAK7112460.1"/>
    </source>
</evidence>
<feature type="DNA-binding region" description="DM" evidence="5">
    <location>
        <begin position="104"/>
        <end position="152"/>
    </location>
</feature>
<feature type="domain" description="DM" evidence="7">
    <location>
        <begin position="104"/>
        <end position="152"/>
    </location>
</feature>